<evidence type="ECO:0000256" key="3">
    <source>
        <dbReference type="ARBA" id="ARBA00023012"/>
    </source>
</evidence>
<keyword evidence="4" id="KW-1133">Transmembrane helix</keyword>
<keyword evidence="8" id="KW-1185">Reference proteome</keyword>
<dbReference type="InterPro" id="IPR050482">
    <property type="entry name" value="Sensor_HK_TwoCompSys"/>
</dbReference>
<feature type="domain" description="Histidine kinase/HSP90-like ATPase" evidence="5">
    <location>
        <begin position="317"/>
        <end position="405"/>
    </location>
</feature>
<sequence>MSAELPLTSDQPRLYRQQRGWLLAGVARGLAEHLNVPVVAVRIVFVVLAIALNGLGALLYLLWWIFVPVAPLPADQPRPRRDLGQLAAYLALVVGLAVVAAGVGWLADVWVVLPTLGLVGGAAIMWHRSDPDRWRRWVQRLPGPAWVERFATGRGWVVTAARIGVGLGLVLIGMIGYLAAARQLQTLQNGLVFGLVLLVGCAVVVAPLLWRMFAELRAERSERIRSQTRADLAAVVHDQVLHTLALIQRNADDSREVSRLARGQERQLRNWLYKPTGSPDERLAAALEAAAAEVEDTYAVSVDTVIVGDCAVNEHVQALVQAAREALVNAGKHAKVPTVSLYAEVEDGTVSVFVRDRGTGFDLDTVADDRHGVSGSIVERMTRHGGSAEIRTAPESGTEVRLKMGLAR</sequence>
<evidence type="ECO:0000259" key="5">
    <source>
        <dbReference type="Pfam" id="PF02518"/>
    </source>
</evidence>
<dbReference type="RefSeq" id="WP_344308873.1">
    <property type="nucleotide sequence ID" value="NZ_BAAANY010000007.1"/>
</dbReference>
<feature type="transmembrane region" description="Helical" evidence="4">
    <location>
        <begin position="191"/>
        <end position="210"/>
    </location>
</feature>
<feature type="transmembrane region" description="Helical" evidence="4">
    <location>
        <begin position="156"/>
        <end position="179"/>
    </location>
</feature>
<proteinExistence type="predicted"/>
<protein>
    <submittedName>
        <fullName evidence="7">ATP-binding protein</fullName>
    </submittedName>
</protein>
<evidence type="ECO:0000259" key="6">
    <source>
        <dbReference type="Pfam" id="PF04024"/>
    </source>
</evidence>
<feature type="domain" description="Phage shock protein PspC N-terminal" evidence="6">
    <location>
        <begin position="13"/>
        <end position="69"/>
    </location>
</feature>
<name>A0ABN2GCN1_9ACTN</name>
<evidence type="ECO:0000256" key="4">
    <source>
        <dbReference type="SAM" id="Phobius"/>
    </source>
</evidence>
<dbReference type="Pfam" id="PF02518">
    <property type="entry name" value="HATPase_c"/>
    <property type="match status" value="1"/>
</dbReference>
<dbReference type="InterPro" id="IPR036890">
    <property type="entry name" value="HATPase_C_sf"/>
</dbReference>
<keyword evidence="4" id="KW-0472">Membrane</keyword>
<gene>
    <name evidence="7" type="ORF">GCM10009765_18210</name>
</gene>
<dbReference type="Pfam" id="PF04024">
    <property type="entry name" value="PspC"/>
    <property type="match status" value="1"/>
</dbReference>
<evidence type="ECO:0000256" key="2">
    <source>
        <dbReference type="ARBA" id="ARBA00022777"/>
    </source>
</evidence>
<evidence type="ECO:0000313" key="8">
    <source>
        <dbReference type="Proteomes" id="UP001500618"/>
    </source>
</evidence>
<feature type="transmembrane region" description="Helical" evidence="4">
    <location>
        <begin position="86"/>
        <end position="103"/>
    </location>
</feature>
<keyword evidence="7" id="KW-0067">ATP-binding</keyword>
<dbReference type="PANTHER" id="PTHR24421">
    <property type="entry name" value="NITRATE/NITRITE SENSOR PROTEIN NARX-RELATED"/>
    <property type="match status" value="1"/>
</dbReference>
<accession>A0ABN2GCN1</accession>
<dbReference type="PANTHER" id="PTHR24421:SF61">
    <property type="entry name" value="OXYGEN SENSOR HISTIDINE KINASE NREB"/>
    <property type="match status" value="1"/>
</dbReference>
<dbReference type="InterPro" id="IPR007168">
    <property type="entry name" value="Phageshock_PspC_N"/>
</dbReference>
<keyword evidence="7" id="KW-0547">Nucleotide-binding</keyword>
<dbReference type="Proteomes" id="UP001500618">
    <property type="component" value="Unassembled WGS sequence"/>
</dbReference>
<reference evidence="7 8" key="1">
    <citation type="journal article" date="2019" name="Int. J. Syst. Evol. Microbiol.">
        <title>The Global Catalogue of Microorganisms (GCM) 10K type strain sequencing project: providing services to taxonomists for standard genome sequencing and annotation.</title>
        <authorList>
            <consortium name="The Broad Institute Genomics Platform"/>
            <consortium name="The Broad Institute Genome Sequencing Center for Infectious Disease"/>
            <person name="Wu L."/>
            <person name="Ma J."/>
        </authorList>
    </citation>
    <scope>NUCLEOTIDE SEQUENCE [LARGE SCALE GENOMIC DNA]</scope>
    <source>
        <strain evidence="7 8">JCM 14718</strain>
    </source>
</reference>
<keyword evidence="4" id="KW-0812">Transmembrane</keyword>
<evidence type="ECO:0000256" key="1">
    <source>
        <dbReference type="ARBA" id="ARBA00022679"/>
    </source>
</evidence>
<evidence type="ECO:0000313" key="7">
    <source>
        <dbReference type="EMBL" id="GAA1669088.1"/>
    </source>
</evidence>
<feature type="transmembrane region" description="Helical" evidence="4">
    <location>
        <begin position="109"/>
        <end position="126"/>
    </location>
</feature>
<keyword evidence="2" id="KW-0418">Kinase</keyword>
<organism evidence="7 8">
    <name type="scientific">Fodinicola feengrottensis</name>
    <dbReference type="NCBI Taxonomy" id="435914"/>
    <lineage>
        <taxon>Bacteria</taxon>
        <taxon>Bacillati</taxon>
        <taxon>Actinomycetota</taxon>
        <taxon>Actinomycetes</taxon>
        <taxon>Mycobacteriales</taxon>
        <taxon>Fodinicola</taxon>
    </lineage>
</organism>
<feature type="transmembrane region" description="Helical" evidence="4">
    <location>
        <begin position="43"/>
        <end position="66"/>
    </location>
</feature>
<dbReference type="EMBL" id="BAAANY010000007">
    <property type="protein sequence ID" value="GAA1669088.1"/>
    <property type="molecule type" value="Genomic_DNA"/>
</dbReference>
<dbReference type="InterPro" id="IPR003594">
    <property type="entry name" value="HATPase_dom"/>
</dbReference>
<dbReference type="SUPFAM" id="SSF55874">
    <property type="entry name" value="ATPase domain of HSP90 chaperone/DNA topoisomerase II/histidine kinase"/>
    <property type="match status" value="1"/>
</dbReference>
<dbReference type="Gene3D" id="3.30.565.10">
    <property type="entry name" value="Histidine kinase-like ATPase, C-terminal domain"/>
    <property type="match status" value="1"/>
</dbReference>
<keyword evidence="3" id="KW-0902">Two-component regulatory system</keyword>
<dbReference type="GO" id="GO:0005524">
    <property type="term" value="F:ATP binding"/>
    <property type="evidence" value="ECO:0007669"/>
    <property type="project" value="UniProtKB-KW"/>
</dbReference>
<keyword evidence="1" id="KW-0808">Transferase</keyword>
<comment type="caution">
    <text evidence="7">The sequence shown here is derived from an EMBL/GenBank/DDBJ whole genome shotgun (WGS) entry which is preliminary data.</text>
</comment>